<protein>
    <submittedName>
        <fullName evidence="2">Uncharacterized protein</fullName>
    </submittedName>
</protein>
<sequence length="632" mass="70399">ASEDEQDDALVDDDTMGSNSVDLTLDGELEIEVPPVHWPATQPSSSHDRPHSSQSDLRWLDQFAKEQAQAHIRQNLNTLKQPWERGPLAGLFNPKMAWPRPAVNLGLPSIGAMETLVSTSHIAKEPALPSSATTFAQQRVRQMRLHRTDDDVRRKSLDRVSTMMLMDCNATNVGRSLITFAGTLAADTEIVNSISDVFGPKSTGTILKRTNAMWRFAQWLHKQNLGSPFVQSEAVIYRYVSFLKESGAAPTTASHFLESLQFFNGLLGFAAIKVTEVLSARVKGSAHVQYIGKRIRKPAETLTQREVGELEAIALTSNNPLHVILAGHFLFCLFAAARWYDSMYVCAASVSNYKGVWLVEAETSRHKTSMTKQMQTELLPFTALGRAFDIRAWADPWMKAREVAQRWMDDKMTSAEASSWLRELLAPTSGVERAAKLTIHGLKATLISWAAKSLTFSPEELTALGHHVSKAHRSAMIYSRDNQIALAVKVHNMLARMRAGLFQPDLPRVVRLFDLAAEIEREHDERHELADSESESAQSDDSCVASSGDELDGSPKHLPRMNPMDIRADMCVVHHISSIIHVKKPEPDGDTLGCGRLVSHNFRPAEDRDLGGNKSLVCTGCSRYWHSWYRDS</sequence>
<dbReference type="EMBL" id="CAXAMN010027898">
    <property type="protein sequence ID" value="CAK9113665.1"/>
    <property type="molecule type" value="Genomic_DNA"/>
</dbReference>
<dbReference type="Proteomes" id="UP001642484">
    <property type="component" value="Unassembled WGS sequence"/>
</dbReference>
<evidence type="ECO:0000256" key="1">
    <source>
        <dbReference type="SAM" id="MobiDB-lite"/>
    </source>
</evidence>
<feature type="region of interest" description="Disordered" evidence="1">
    <location>
        <begin position="524"/>
        <end position="560"/>
    </location>
</feature>
<name>A0ABP0SMN1_9DINO</name>
<organism evidence="2 3">
    <name type="scientific">Durusdinium trenchii</name>
    <dbReference type="NCBI Taxonomy" id="1381693"/>
    <lineage>
        <taxon>Eukaryota</taxon>
        <taxon>Sar</taxon>
        <taxon>Alveolata</taxon>
        <taxon>Dinophyceae</taxon>
        <taxon>Suessiales</taxon>
        <taxon>Symbiodiniaceae</taxon>
        <taxon>Durusdinium</taxon>
    </lineage>
</organism>
<accession>A0ABP0SMN1</accession>
<gene>
    <name evidence="2" type="ORF">CCMP2556_LOCUS52596</name>
</gene>
<keyword evidence="3" id="KW-1185">Reference proteome</keyword>
<evidence type="ECO:0000313" key="2">
    <source>
        <dbReference type="EMBL" id="CAK9113665.1"/>
    </source>
</evidence>
<feature type="non-terminal residue" evidence="2">
    <location>
        <position position="1"/>
    </location>
</feature>
<evidence type="ECO:0000313" key="3">
    <source>
        <dbReference type="Proteomes" id="UP001642484"/>
    </source>
</evidence>
<feature type="compositionally biased region" description="Acidic residues" evidence="1">
    <location>
        <begin position="1"/>
        <end position="15"/>
    </location>
</feature>
<proteinExistence type="predicted"/>
<feature type="region of interest" description="Disordered" evidence="1">
    <location>
        <begin position="1"/>
        <end position="55"/>
    </location>
</feature>
<reference evidence="2 3" key="1">
    <citation type="submission" date="2024-02" db="EMBL/GenBank/DDBJ databases">
        <authorList>
            <person name="Chen Y."/>
            <person name="Shah S."/>
            <person name="Dougan E. K."/>
            <person name="Thang M."/>
            <person name="Chan C."/>
        </authorList>
    </citation>
    <scope>NUCLEOTIDE SEQUENCE [LARGE SCALE GENOMIC DNA]</scope>
</reference>
<comment type="caution">
    <text evidence="2">The sequence shown here is derived from an EMBL/GenBank/DDBJ whole genome shotgun (WGS) entry which is preliminary data.</text>
</comment>